<feature type="domain" description="PTS EIIB type-3" evidence="8">
    <location>
        <begin position="1"/>
        <end position="102"/>
    </location>
</feature>
<dbReference type="PROSITE" id="PS51100">
    <property type="entry name" value="PTS_EIIB_TYPE_3"/>
    <property type="match status" value="1"/>
</dbReference>
<dbReference type="PANTHER" id="PTHR34581:SF2">
    <property type="entry name" value="PTS SYSTEM N,N'-DIACETYLCHITOBIOSE-SPECIFIC EIIB COMPONENT"/>
    <property type="match status" value="1"/>
</dbReference>
<dbReference type="Proteomes" id="UP000180057">
    <property type="component" value="Unassembled WGS sequence"/>
</dbReference>
<dbReference type="GO" id="GO:0008982">
    <property type="term" value="F:protein-N(PI)-phosphohistidine-sugar phosphotransferase activity"/>
    <property type="evidence" value="ECO:0007669"/>
    <property type="project" value="InterPro"/>
</dbReference>
<gene>
    <name evidence="9" type="ORF">BKP45_05195</name>
</gene>
<keyword evidence="10" id="KW-1185">Reference proteome</keyword>
<dbReference type="AlphaFoldDB" id="A0A1S2MBJ3"/>
<feature type="modified residue" description="Phosphocysteine; by EIIA" evidence="7">
    <location>
        <position position="7"/>
    </location>
</feature>
<evidence type="ECO:0000256" key="6">
    <source>
        <dbReference type="ARBA" id="ARBA00022777"/>
    </source>
</evidence>
<evidence type="ECO:0000256" key="4">
    <source>
        <dbReference type="ARBA" id="ARBA00022679"/>
    </source>
</evidence>
<sequence length="102" mass="11203">MNILLCCAAGMSTSLLVTKMEKAAAEQGLETKIWAVSADTVPNEIDKANVLLLGPQVRYLLNQMKKYETEKNIPVDVINPVHYGTCNGAEVIKSVQQLLENK</sequence>
<evidence type="ECO:0000256" key="7">
    <source>
        <dbReference type="PROSITE-ProRule" id="PRU00423"/>
    </source>
</evidence>
<dbReference type="OrthoDB" id="9808134at2"/>
<evidence type="ECO:0000313" key="10">
    <source>
        <dbReference type="Proteomes" id="UP000180057"/>
    </source>
</evidence>
<keyword evidence="2" id="KW-0597">Phosphoprotein</keyword>
<evidence type="ECO:0000256" key="3">
    <source>
        <dbReference type="ARBA" id="ARBA00022597"/>
    </source>
</evidence>
<proteinExistence type="predicted"/>
<accession>A0A1S2MBJ3</accession>
<name>A0A1S2MBJ3_9BACI</name>
<dbReference type="CDD" id="cd05564">
    <property type="entry name" value="PTS_IIB_chitobiose_lichenan"/>
    <property type="match status" value="1"/>
</dbReference>
<evidence type="ECO:0000259" key="8">
    <source>
        <dbReference type="PROSITE" id="PS51100"/>
    </source>
</evidence>
<reference evidence="9 10" key="1">
    <citation type="submission" date="2016-10" db="EMBL/GenBank/DDBJ databases">
        <title>Draft genome sequences of four alkaliphilic bacteria belonging to the Anaerobacillus genus.</title>
        <authorList>
            <person name="Bassil N.M."/>
            <person name="Lloyd J.R."/>
        </authorList>
    </citation>
    <scope>NUCLEOTIDE SEQUENCE [LARGE SCALE GENOMIC DNA]</scope>
    <source>
        <strain evidence="9 10">DSM 22531</strain>
    </source>
</reference>
<dbReference type="InterPro" id="IPR013012">
    <property type="entry name" value="PTS_EIIB_3"/>
</dbReference>
<dbReference type="Gene3D" id="3.40.50.2300">
    <property type="match status" value="1"/>
</dbReference>
<evidence type="ECO:0000256" key="5">
    <source>
        <dbReference type="ARBA" id="ARBA00022683"/>
    </source>
</evidence>
<keyword evidence="3 9" id="KW-0762">Sugar transport</keyword>
<dbReference type="Pfam" id="PF02302">
    <property type="entry name" value="PTS_IIB"/>
    <property type="match status" value="1"/>
</dbReference>
<dbReference type="SUPFAM" id="SSF52794">
    <property type="entry name" value="PTS system IIB component-like"/>
    <property type="match status" value="1"/>
</dbReference>
<dbReference type="InterPro" id="IPR036095">
    <property type="entry name" value="PTS_EIIB-like_sf"/>
</dbReference>
<dbReference type="EMBL" id="MLQS01000001">
    <property type="protein sequence ID" value="OIJ22071.1"/>
    <property type="molecule type" value="Genomic_DNA"/>
</dbReference>
<dbReference type="GO" id="GO:0016301">
    <property type="term" value="F:kinase activity"/>
    <property type="evidence" value="ECO:0007669"/>
    <property type="project" value="UniProtKB-KW"/>
</dbReference>
<evidence type="ECO:0000313" key="9">
    <source>
        <dbReference type="EMBL" id="OIJ22071.1"/>
    </source>
</evidence>
<keyword evidence="4" id="KW-0808">Transferase</keyword>
<dbReference type="RefSeq" id="WP_071388641.1">
    <property type="nucleotide sequence ID" value="NZ_MLQS01000001.1"/>
</dbReference>
<dbReference type="NCBIfam" id="TIGR00853">
    <property type="entry name" value="pts-lac"/>
    <property type="match status" value="1"/>
</dbReference>
<dbReference type="STRING" id="472963.BKP45_05195"/>
<keyword evidence="6" id="KW-0418">Kinase</keyword>
<evidence type="ECO:0000256" key="2">
    <source>
        <dbReference type="ARBA" id="ARBA00022553"/>
    </source>
</evidence>
<organism evidence="9 10">
    <name type="scientific">Anaerobacillus alkalidiazotrophicus</name>
    <dbReference type="NCBI Taxonomy" id="472963"/>
    <lineage>
        <taxon>Bacteria</taxon>
        <taxon>Bacillati</taxon>
        <taxon>Bacillota</taxon>
        <taxon>Bacilli</taxon>
        <taxon>Bacillales</taxon>
        <taxon>Bacillaceae</taxon>
        <taxon>Anaerobacillus</taxon>
    </lineage>
</organism>
<evidence type="ECO:0000256" key="1">
    <source>
        <dbReference type="ARBA" id="ARBA00022448"/>
    </source>
</evidence>
<dbReference type="PANTHER" id="PTHR34581">
    <property type="entry name" value="PTS SYSTEM N,N'-DIACETYLCHITOBIOSE-SPECIFIC EIIB COMPONENT"/>
    <property type="match status" value="1"/>
</dbReference>
<dbReference type="InterPro" id="IPR051819">
    <property type="entry name" value="PTS_sugar-specific_EIIB"/>
</dbReference>
<keyword evidence="5" id="KW-0598">Phosphotransferase system</keyword>
<protein>
    <submittedName>
        <fullName evidence="9">PTS sugar transporter subunit IIB</fullName>
    </submittedName>
</protein>
<dbReference type="InterPro" id="IPR003501">
    <property type="entry name" value="PTS_EIIB_2/3"/>
</dbReference>
<comment type="caution">
    <text evidence="9">The sequence shown here is derived from an EMBL/GenBank/DDBJ whole genome shotgun (WGS) entry which is preliminary data.</text>
</comment>
<keyword evidence="1" id="KW-0813">Transport</keyword>
<dbReference type="GO" id="GO:0009401">
    <property type="term" value="P:phosphoenolpyruvate-dependent sugar phosphotransferase system"/>
    <property type="evidence" value="ECO:0007669"/>
    <property type="project" value="UniProtKB-KW"/>
</dbReference>